<sequence>MVESDYDLLHFDVETEMRLLEEDETRRSPGERWWAKRSEALERAGYQLRPRFRAGWVPSWLGTKTDKDEREDGQYLIWQGVIDATCTSDGSFVFLKEMRADLGPYEKDITAYFSSEPLKTDPKNHCIPLIKVLDLPELPPPLLVLPMMRPFYNPAFQTFGEAVPFFTQIFEGVQFMHRHNIAHRDCTRRNIVFDPSQMYPDSFHPMRIDYLRDWKTKAKYFTRTQRPPRYYLLDFGLSRRYDPADGPPLDDQIRGGDKSAPEHRILDPPKLCNPFHTDIYYLGNLIRKQFTEKYYGFAFMDELVTDMVHDDPSKRPTIEEVVFRFEKIRGTLSTWKLRSRLVSQKEIIPFVWVFREIKHVFRTAGYVLAGHKAAADP</sequence>
<organism evidence="1 2">
    <name type="scientific">Artomyces pyxidatus</name>
    <dbReference type="NCBI Taxonomy" id="48021"/>
    <lineage>
        <taxon>Eukaryota</taxon>
        <taxon>Fungi</taxon>
        <taxon>Dikarya</taxon>
        <taxon>Basidiomycota</taxon>
        <taxon>Agaricomycotina</taxon>
        <taxon>Agaricomycetes</taxon>
        <taxon>Russulales</taxon>
        <taxon>Auriscalpiaceae</taxon>
        <taxon>Artomyces</taxon>
    </lineage>
</organism>
<evidence type="ECO:0000313" key="1">
    <source>
        <dbReference type="EMBL" id="KAI0054645.1"/>
    </source>
</evidence>
<protein>
    <submittedName>
        <fullName evidence="1">Uncharacterized protein</fullName>
    </submittedName>
</protein>
<keyword evidence="2" id="KW-1185">Reference proteome</keyword>
<evidence type="ECO:0000313" key="2">
    <source>
        <dbReference type="Proteomes" id="UP000814140"/>
    </source>
</evidence>
<proteinExistence type="predicted"/>
<reference evidence="1" key="2">
    <citation type="journal article" date="2022" name="New Phytol.">
        <title>Evolutionary transition to the ectomycorrhizal habit in the genomes of a hyperdiverse lineage of mushroom-forming fungi.</title>
        <authorList>
            <person name="Looney B."/>
            <person name="Miyauchi S."/>
            <person name="Morin E."/>
            <person name="Drula E."/>
            <person name="Courty P.E."/>
            <person name="Kohler A."/>
            <person name="Kuo A."/>
            <person name="LaButti K."/>
            <person name="Pangilinan J."/>
            <person name="Lipzen A."/>
            <person name="Riley R."/>
            <person name="Andreopoulos W."/>
            <person name="He G."/>
            <person name="Johnson J."/>
            <person name="Nolan M."/>
            <person name="Tritt A."/>
            <person name="Barry K.W."/>
            <person name="Grigoriev I.V."/>
            <person name="Nagy L.G."/>
            <person name="Hibbett D."/>
            <person name="Henrissat B."/>
            <person name="Matheny P.B."/>
            <person name="Labbe J."/>
            <person name="Martin F.M."/>
        </authorList>
    </citation>
    <scope>NUCLEOTIDE SEQUENCE</scope>
    <source>
        <strain evidence="1">HHB10654</strain>
    </source>
</reference>
<gene>
    <name evidence="1" type="ORF">BV25DRAFT_1833558</name>
</gene>
<reference evidence="1" key="1">
    <citation type="submission" date="2021-03" db="EMBL/GenBank/DDBJ databases">
        <authorList>
            <consortium name="DOE Joint Genome Institute"/>
            <person name="Ahrendt S."/>
            <person name="Looney B.P."/>
            <person name="Miyauchi S."/>
            <person name="Morin E."/>
            <person name="Drula E."/>
            <person name="Courty P.E."/>
            <person name="Chicoki N."/>
            <person name="Fauchery L."/>
            <person name="Kohler A."/>
            <person name="Kuo A."/>
            <person name="Labutti K."/>
            <person name="Pangilinan J."/>
            <person name="Lipzen A."/>
            <person name="Riley R."/>
            <person name="Andreopoulos W."/>
            <person name="He G."/>
            <person name="Johnson J."/>
            <person name="Barry K.W."/>
            <person name="Grigoriev I.V."/>
            <person name="Nagy L."/>
            <person name="Hibbett D."/>
            <person name="Henrissat B."/>
            <person name="Matheny P.B."/>
            <person name="Labbe J."/>
            <person name="Martin F."/>
        </authorList>
    </citation>
    <scope>NUCLEOTIDE SEQUENCE</scope>
    <source>
        <strain evidence="1">HHB10654</strain>
    </source>
</reference>
<name>A0ACB8SFD1_9AGAM</name>
<comment type="caution">
    <text evidence="1">The sequence shown here is derived from an EMBL/GenBank/DDBJ whole genome shotgun (WGS) entry which is preliminary data.</text>
</comment>
<dbReference type="Proteomes" id="UP000814140">
    <property type="component" value="Unassembled WGS sequence"/>
</dbReference>
<dbReference type="EMBL" id="MU277372">
    <property type="protein sequence ID" value="KAI0054645.1"/>
    <property type="molecule type" value="Genomic_DNA"/>
</dbReference>
<accession>A0ACB8SFD1</accession>